<evidence type="ECO:0000313" key="2">
    <source>
        <dbReference type="EMBL" id="WPL18261.1"/>
    </source>
</evidence>
<evidence type="ECO:0000313" key="3">
    <source>
        <dbReference type="Proteomes" id="UP001432180"/>
    </source>
</evidence>
<sequence length="172" mass="19325">MTLPLDQDRMDFKRLVDAIRQVHDDLAAQASRAVNVSLTLRNWLIGCYIAEYELNGADRAAYGEKVLSELAKQLSDISNCNRRQLYRYMRFYRLYPQIVGTLSPQFQRLLPAFVFPAKVGTPSPQSAPQGLALPEGSRTAILSSWSILKTTPGAPSIRHNNRRCSRISSSIV</sequence>
<dbReference type="Pfam" id="PF17761">
    <property type="entry name" value="DUF1016_N"/>
    <property type="match status" value="1"/>
</dbReference>
<evidence type="ECO:0000259" key="1">
    <source>
        <dbReference type="Pfam" id="PF17761"/>
    </source>
</evidence>
<organism evidence="2 3">
    <name type="scientific">Thiorhodovibrio winogradskyi</name>
    <dbReference type="NCBI Taxonomy" id="77007"/>
    <lineage>
        <taxon>Bacteria</taxon>
        <taxon>Pseudomonadati</taxon>
        <taxon>Pseudomonadota</taxon>
        <taxon>Gammaproteobacteria</taxon>
        <taxon>Chromatiales</taxon>
        <taxon>Chromatiaceae</taxon>
        <taxon>Thiorhodovibrio</taxon>
    </lineage>
</organism>
<dbReference type="Proteomes" id="UP001432180">
    <property type="component" value="Chromosome"/>
</dbReference>
<gene>
    <name evidence="2" type="ORF">Thiowin_03325</name>
</gene>
<protein>
    <recommendedName>
        <fullName evidence="1">YhcG N-terminal domain-containing protein</fullName>
    </recommendedName>
</protein>
<feature type="domain" description="YhcG N-terminal" evidence="1">
    <location>
        <begin position="24"/>
        <end position="103"/>
    </location>
</feature>
<reference evidence="2 3" key="1">
    <citation type="journal article" date="2023" name="Microorganisms">
        <title>Thiorhodovibrio frisius and Trv. litoralis spp. nov., Two Novel Members from a Clade of Fastidious Purple Sulfur Bacteria That Exhibit Unique Red-Shifted Light-Harvesting Capabilities.</title>
        <authorList>
            <person name="Methner A."/>
            <person name="Kuzyk S.B."/>
            <person name="Petersen J."/>
            <person name="Bauer S."/>
            <person name="Brinkmann H."/>
            <person name="Sichau K."/>
            <person name="Wanner G."/>
            <person name="Wolf J."/>
            <person name="Neumann-Schaal M."/>
            <person name="Henke P."/>
            <person name="Tank M."/>
            <person name="Sproer C."/>
            <person name="Bunk B."/>
            <person name="Overmann J."/>
        </authorList>
    </citation>
    <scope>NUCLEOTIDE SEQUENCE [LARGE SCALE GENOMIC DNA]</scope>
    <source>
        <strain evidence="2 3">DSM 6702</strain>
    </source>
</reference>
<name>A0ABZ0SB63_9GAMM</name>
<dbReference type="InterPro" id="IPR041527">
    <property type="entry name" value="YhcG_N"/>
</dbReference>
<keyword evidence="3" id="KW-1185">Reference proteome</keyword>
<dbReference type="EMBL" id="CP121472">
    <property type="protein sequence ID" value="WPL18261.1"/>
    <property type="molecule type" value="Genomic_DNA"/>
</dbReference>
<dbReference type="RefSeq" id="WP_328984034.1">
    <property type="nucleotide sequence ID" value="NZ_CP121472.1"/>
</dbReference>
<proteinExistence type="predicted"/>
<accession>A0ABZ0SB63</accession>